<reference evidence="1" key="1">
    <citation type="submission" date="2021-06" db="EMBL/GenBank/DDBJ databases">
        <authorList>
            <person name="Kallberg Y."/>
            <person name="Tangrot J."/>
            <person name="Rosling A."/>
        </authorList>
    </citation>
    <scope>NUCLEOTIDE SEQUENCE</scope>
    <source>
        <strain evidence="1">MA461A</strain>
    </source>
</reference>
<name>A0ACA9NHX8_9GLOM</name>
<accession>A0ACA9NHX8</accession>
<protein>
    <submittedName>
        <fullName evidence="1">30573_t:CDS:1</fullName>
    </submittedName>
</protein>
<dbReference type="EMBL" id="CAJVQC010014387">
    <property type="protein sequence ID" value="CAG8656766.1"/>
    <property type="molecule type" value="Genomic_DNA"/>
</dbReference>
<evidence type="ECO:0000313" key="2">
    <source>
        <dbReference type="Proteomes" id="UP000789920"/>
    </source>
</evidence>
<sequence length="148" mass="16653">MSSNQLFDDITGEDNMSFEYKGISNFENSFDENIISDKNIIDDKNDNYYEDGGYTEDEENNTTGSLPITSYFTPQIGPTKKSSNPNKYTRRDKLTKIKHCDVNIYNDDGTSKSEAQPPLTSTTTPTSTPNKQSKQCNIKGDDVSNDDF</sequence>
<proteinExistence type="predicted"/>
<organism evidence="1 2">
    <name type="scientific">Racocetra persica</name>
    <dbReference type="NCBI Taxonomy" id="160502"/>
    <lineage>
        <taxon>Eukaryota</taxon>
        <taxon>Fungi</taxon>
        <taxon>Fungi incertae sedis</taxon>
        <taxon>Mucoromycota</taxon>
        <taxon>Glomeromycotina</taxon>
        <taxon>Glomeromycetes</taxon>
        <taxon>Diversisporales</taxon>
        <taxon>Gigasporaceae</taxon>
        <taxon>Racocetra</taxon>
    </lineage>
</organism>
<evidence type="ECO:0000313" key="1">
    <source>
        <dbReference type="EMBL" id="CAG8656766.1"/>
    </source>
</evidence>
<dbReference type="Proteomes" id="UP000789920">
    <property type="component" value="Unassembled WGS sequence"/>
</dbReference>
<keyword evidence="2" id="KW-1185">Reference proteome</keyword>
<gene>
    <name evidence="1" type="ORF">RPERSI_LOCUS8106</name>
</gene>
<comment type="caution">
    <text evidence="1">The sequence shown here is derived from an EMBL/GenBank/DDBJ whole genome shotgun (WGS) entry which is preliminary data.</text>
</comment>
<feature type="non-terminal residue" evidence="1">
    <location>
        <position position="148"/>
    </location>
</feature>